<accession>A0A6P1ZB01</accession>
<dbReference type="InterPro" id="IPR039420">
    <property type="entry name" value="WalR-like"/>
</dbReference>
<dbReference type="RefSeq" id="WP_144307063.1">
    <property type="nucleotide sequence ID" value="NZ_CP039543.1"/>
</dbReference>
<dbReference type="Proteomes" id="UP000503251">
    <property type="component" value="Chromosome"/>
</dbReference>
<reference evidence="8 11" key="2">
    <citation type="submission" date="2019-04" db="EMBL/GenBank/DDBJ databases">
        <title>Isolation and culture of sulfate reducing bacteria from the cold seep of the South China Sea.</title>
        <authorList>
            <person name="Sun C."/>
            <person name="Liu R."/>
        </authorList>
    </citation>
    <scope>NUCLEOTIDE SEQUENCE [LARGE SCALE GENOMIC DNA]</scope>
    <source>
        <strain evidence="8 11">CS1</strain>
    </source>
</reference>
<organism evidence="9 10">
    <name type="scientific">Oceanidesulfovibrio marinus</name>
    <dbReference type="NCBI Taxonomy" id="370038"/>
    <lineage>
        <taxon>Bacteria</taxon>
        <taxon>Pseudomonadati</taxon>
        <taxon>Thermodesulfobacteriota</taxon>
        <taxon>Desulfovibrionia</taxon>
        <taxon>Desulfovibrionales</taxon>
        <taxon>Desulfovibrionaceae</taxon>
        <taxon>Oceanidesulfovibrio</taxon>
    </lineage>
</organism>
<dbReference type="GO" id="GO:0005829">
    <property type="term" value="C:cytosol"/>
    <property type="evidence" value="ECO:0007669"/>
    <property type="project" value="TreeGrafter"/>
</dbReference>
<name>A0A6P1ZB01_9BACT</name>
<evidence type="ECO:0000256" key="6">
    <source>
        <dbReference type="PROSITE-ProRule" id="PRU00169"/>
    </source>
</evidence>
<dbReference type="Gene3D" id="3.40.50.2300">
    <property type="match status" value="1"/>
</dbReference>
<sequence>MLWQKDVSSSAILLIEPDPESRSYTAKLLVDEGYAVLYPRGIALTREVDLPEHCDLILVDVFLPRRWEFDMIRDVKARRPGVGIIALSQNHGACRAESSLAIAAELGADAGLVKPVPPDTLLQRVRALAACANVYAHCHTA</sequence>
<dbReference type="PROSITE" id="PS50110">
    <property type="entry name" value="RESPONSE_REGULATORY"/>
    <property type="match status" value="1"/>
</dbReference>
<keyword evidence="11" id="KW-1185">Reference proteome</keyword>
<dbReference type="GO" id="GO:0032993">
    <property type="term" value="C:protein-DNA complex"/>
    <property type="evidence" value="ECO:0007669"/>
    <property type="project" value="TreeGrafter"/>
</dbReference>
<dbReference type="Pfam" id="PF00072">
    <property type="entry name" value="Response_reg"/>
    <property type="match status" value="1"/>
</dbReference>
<keyword evidence="4" id="KW-0238">DNA-binding</keyword>
<evidence type="ECO:0000313" key="9">
    <source>
        <dbReference type="EMBL" id="TVM31006.1"/>
    </source>
</evidence>
<feature type="modified residue" description="4-aspartylphosphate" evidence="6">
    <location>
        <position position="60"/>
    </location>
</feature>
<dbReference type="Proteomes" id="UP000434052">
    <property type="component" value="Unassembled WGS sequence"/>
</dbReference>
<evidence type="ECO:0000313" key="11">
    <source>
        <dbReference type="Proteomes" id="UP000503251"/>
    </source>
</evidence>
<dbReference type="OrthoDB" id="5421695at2"/>
<dbReference type="EMBL" id="QMIF01000018">
    <property type="protein sequence ID" value="TVM31006.1"/>
    <property type="molecule type" value="Genomic_DNA"/>
</dbReference>
<dbReference type="SMART" id="SM00448">
    <property type="entry name" value="REC"/>
    <property type="match status" value="1"/>
</dbReference>
<evidence type="ECO:0000256" key="3">
    <source>
        <dbReference type="ARBA" id="ARBA00023015"/>
    </source>
</evidence>
<dbReference type="EMBL" id="CP039543">
    <property type="protein sequence ID" value="QJT09644.1"/>
    <property type="molecule type" value="Genomic_DNA"/>
</dbReference>
<dbReference type="GO" id="GO:0000156">
    <property type="term" value="F:phosphorelay response regulator activity"/>
    <property type="evidence" value="ECO:0007669"/>
    <property type="project" value="TreeGrafter"/>
</dbReference>
<keyword evidence="5" id="KW-0804">Transcription</keyword>
<dbReference type="CDD" id="cd00156">
    <property type="entry name" value="REC"/>
    <property type="match status" value="1"/>
</dbReference>
<feature type="domain" description="Response regulatory" evidence="7">
    <location>
        <begin position="11"/>
        <end position="129"/>
    </location>
</feature>
<dbReference type="PANTHER" id="PTHR48111:SF1">
    <property type="entry name" value="TWO-COMPONENT RESPONSE REGULATOR ORR33"/>
    <property type="match status" value="1"/>
</dbReference>
<evidence type="ECO:0000256" key="1">
    <source>
        <dbReference type="ARBA" id="ARBA00022553"/>
    </source>
</evidence>
<dbReference type="PANTHER" id="PTHR48111">
    <property type="entry name" value="REGULATOR OF RPOS"/>
    <property type="match status" value="1"/>
</dbReference>
<proteinExistence type="predicted"/>
<dbReference type="InterPro" id="IPR011006">
    <property type="entry name" value="CheY-like_superfamily"/>
</dbReference>
<dbReference type="GO" id="GO:0000976">
    <property type="term" value="F:transcription cis-regulatory region binding"/>
    <property type="evidence" value="ECO:0007669"/>
    <property type="project" value="TreeGrafter"/>
</dbReference>
<reference evidence="9 10" key="1">
    <citation type="submission" date="2018-06" db="EMBL/GenBank/DDBJ databases">
        <title>Complete genome of Desulfovibrio marinus P48SEP.</title>
        <authorList>
            <person name="Crispim J.S."/>
            <person name="Vidigal P.M.P."/>
            <person name="Silva L.C.F."/>
            <person name="Araujo L.C."/>
            <person name="Laguardia C.N."/>
            <person name="Dias R.S."/>
            <person name="Sousa M.P."/>
            <person name="Paula S.O."/>
            <person name="Silva C."/>
        </authorList>
    </citation>
    <scope>NUCLEOTIDE SEQUENCE [LARGE SCALE GENOMIC DNA]</scope>
    <source>
        <strain evidence="9 10">P48SEP</strain>
    </source>
</reference>
<dbReference type="AlphaFoldDB" id="A0A6P1ZB01"/>
<dbReference type="GO" id="GO:0006355">
    <property type="term" value="P:regulation of DNA-templated transcription"/>
    <property type="evidence" value="ECO:0007669"/>
    <property type="project" value="TreeGrafter"/>
</dbReference>
<evidence type="ECO:0000313" key="8">
    <source>
        <dbReference type="EMBL" id="QJT09644.1"/>
    </source>
</evidence>
<evidence type="ECO:0000259" key="7">
    <source>
        <dbReference type="PROSITE" id="PS50110"/>
    </source>
</evidence>
<gene>
    <name evidence="9" type="ORF">DQK91_19395</name>
    <name evidence="8" type="ORF">E8L03_12170</name>
</gene>
<protein>
    <submittedName>
        <fullName evidence="8">Response regulator transcription factor</fullName>
    </submittedName>
</protein>
<dbReference type="SUPFAM" id="SSF52172">
    <property type="entry name" value="CheY-like"/>
    <property type="match status" value="1"/>
</dbReference>
<evidence type="ECO:0000256" key="4">
    <source>
        <dbReference type="ARBA" id="ARBA00023125"/>
    </source>
</evidence>
<dbReference type="InterPro" id="IPR001789">
    <property type="entry name" value="Sig_transdc_resp-reg_receiver"/>
</dbReference>
<keyword evidence="2" id="KW-0902">Two-component regulatory system</keyword>
<evidence type="ECO:0000256" key="5">
    <source>
        <dbReference type="ARBA" id="ARBA00023163"/>
    </source>
</evidence>
<keyword evidence="3" id="KW-0805">Transcription regulation</keyword>
<keyword evidence="1 6" id="KW-0597">Phosphoprotein</keyword>
<evidence type="ECO:0000313" key="10">
    <source>
        <dbReference type="Proteomes" id="UP000434052"/>
    </source>
</evidence>
<evidence type="ECO:0000256" key="2">
    <source>
        <dbReference type="ARBA" id="ARBA00023012"/>
    </source>
</evidence>